<evidence type="ECO:0000313" key="3">
    <source>
        <dbReference type="Proteomes" id="UP000215086"/>
    </source>
</evidence>
<dbReference type="RefSeq" id="WP_095415100.1">
    <property type="nucleotide sequence ID" value="NZ_CP018477.1"/>
</dbReference>
<keyword evidence="3" id="KW-1185">Reference proteome</keyword>
<reference evidence="2 3" key="1">
    <citation type="journal article" name="Front. Microbiol.">
        <title>Sugar Metabolism of the First Thermophilic Planctomycete Thermogutta terrifontis: Comparative Genomic and Transcriptomic Approaches.</title>
        <authorList>
            <person name="Elcheninov A.G."/>
            <person name="Menzel P."/>
            <person name="Gudbergsdottir S.R."/>
            <person name="Slesarev A.I."/>
            <person name="Kadnikov V.V."/>
            <person name="Krogh A."/>
            <person name="Bonch-Osmolovskaya E.A."/>
            <person name="Peng X."/>
            <person name="Kublanov I.V."/>
        </authorList>
    </citation>
    <scope>NUCLEOTIDE SEQUENCE [LARGE SCALE GENOMIC DNA]</scope>
    <source>
        <strain evidence="2 3">R1</strain>
    </source>
</reference>
<dbReference type="Gene3D" id="3.60.21.10">
    <property type="match status" value="1"/>
</dbReference>
<accession>A0A286RG19</accession>
<feature type="domain" description="Calcineurin-like phosphoesterase" evidence="1">
    <location>
        <begin position="41"/>
        <end position="259"/>
    </location>
</feature>
<dbReference type="AlphaFoldDB" id="A0A286RG19"/>
<proteinExistence type="predicted"/>
<dbReference type="PANTHER" id="PTHR43143">
    <property type="entry name" value="METALLOPHOSPHOESTERASE, CALCINEURIN SUPERFAMILY"/>
    <property type="match status" value="1"/>
</dbReference>
<gene>
    <name evidence="2" type="ORF">THTE_2301</name>
</gene>
<evidence type="ECO:0000313" key="2">
    <source>
        <dbReference type="EMBL" id="ASV74903.1"/>
    </source>
</evidence>
<dbReference type="PROSITE" id="PS51318">
    <property type="entry name" value="TAT"/>
    <property type="match status" value="1"/>
</dbReference>
<protein>
    <recommendedName>
        <fullName evidence="1">Calcineurin-like phosphoesterase domain-containing protein</fullName>
    </recommendedName>
</protein>
<dbReference type="OrthoDB" id="211986at2"/>
<dbReference type="PANTHER" id="PTHR43143:SF1">
    <property type="entry name" value="SERINE_THREONINE-PROTEIN PHOSPHATASE CPPED1"/>
    <property type="match status" value="1"/>
</dbReference>
<dbReference type="InterPro" id="IPR051918">
    <property type="entry name" value="STPP_CPPED1"/>
</dbReference>
<dbReference type="GO" id="GO:0016787">
    <property type="term" value="F:hydrolase activity"/>
    <property type="evidence" value="ECO:0007669"/>
    <property type="project" value="InterPro"/>
</dbReference>
<organism evidence="2 3">
    <name type="scientific">Thermogutta terrifontis</name>
    <dbReference type="NCBI Taxonomy" id="1331910"/>
    <lineage>
        <taxon>Bacteria</taxon>
        <taxon>Pseudomonadati</taxon>
        <taxon>Planctomycetota</taxon>
        <taxon>Planctomycetia</taxon>
        <taxon>Pirellulales</taxon>
        <taxon>Thermoguttaceae</taxon>
        <taxon>Thermogutta</taxon>
    </lineage>
</organism>
<dbReference type="InterPro" id="IPR006311">
    <property type="entry name" value="TAT_signal"/>
</dbReference>
<sequence length="318" mass="35248">MVSISRRDLLRGLGAAFGALLTGKSLTRRASAEEGAKAGTFRFVHLTDIHVQPELKAAEGMAACLKHVAQLNPAPDFILTGGDLVMDALEQDVQRTTLLFKLFTRVLQDNTSLPVHHCIGNHDVFGWGKKHGVTPETPGYGKKMFCEVFGYEKTYYTFDHKGWRFFLLDSVQPSEKLLYEGGLDPEQWEWLEEQLQKKPAGMPGIIVSHIPFVTVTVLPDAVQDSQFRIGAGSLCTGAQKLSLLLSQHNVRLAISGHIHMVDEVEYRGVKYVCDGAVSGRWWKGANKGFPEGYGVFDLSPDGSVKYQYVTYGWQAAQT</sequence>
<dbReference type="EMBL" id="CP018477">
    <property type="protein sequence ID" value="ASV74903.1"/>
    <property type="molecule type" value="Genomic_DNA"/>
</dbReference>
<dbReference type="InterPro" id="IPR029052">
    <property type="entry name" value="Metallo-depent_PP-like"/>
</dbReference>
<dbReference type="SUPFAM" id="SSF56300">
    <property type="entry name" value="Metallo-dependent phosphatases"/>
    <property type="match status" value="1"/>
</dbReference>
<dbReference type="Pfam" id="PF00149">
    <property type="entry name" value="Metallophos"/>
    <property type="match status" value="1"/>
</dbReference>
<name>A0A286RG19_9BACT</name>
<dbReference type="InterPro" id="IPR004843">
    <property type="entry name" value="Calcineurin-like_PHP"/>
</dbReference>
<dbReference type="KEGG" id="ttf:THTE_2301"/>
<dbReference type="Proteomes" id="UP000215086">
    <property type="component" value="Chromosome"/>
</dbReference>
<evidence type="ECO:0000259" key="1">
    <source>
        <dbReference type="Pfam" id="PF00149"/>
    </source>
</evidence>